<feature type="transmembrane region" description="Helical" evidence="1">
    <location>
        <begin position="102"/>
        <end position="122"/>
    </location>
</feature>
<gene>
    <name evidence="2" type="ORF">J2S74_001422</name>
</gene>
<accession>A0ABT9ZT76</accession>
<evidence type="ECO:0000256" key="1">
    <source>
        <dbReference type="SAM" id="Phobius"/>
    </source>
</evidence>
<feature type="transmembrane region" description="Helical" evidence="1">
    <location>
        <begin position="39"/>
        <end position="57"/>
    </location>
</feature>
<keyword evidence="3" id="KW-1185">Reference proteome</keyword>
<feature type="transmembrane region" description="Helical" evidence="1">
    <location>
        <begin position="78"/>
        <end position="96"/>
    </location>
</feature>
<dbReference type="EMBL" id="JAUSUG010000004">
    <property type="protein sequence ID" value="MDQ0254049.1"/>
    <property type="molecule type" value="Genomic_DNA"/>
</dbReference>
<name>A0ABT9ZT76_9BACI</name>
<keyword evidence="1" id="KW-0472">Membrane</keyword>
<reference evidence="2 3" key="1">
    <citation type="submission" date="2023-07" db="EMBL/GenBank/DDBJ databases">
        <title>Genomic Encyclopedia of Type Strains, Phase IV (KMG-IV): sequencing the most valuable type-strain genomes for metagenomic binning, comparative biology and taxonomic classification.</title>
        <authorList>
            <person name="Goeker M."/>
        </authorList>
    </citation>
    <scope>NUCLEOTIDE SEQUENCE [LARGE SCALE GENOMIC DNA]</scope>
    <source>
        <strain evidence="2 3">DSM 9768</strain>
    </source>
</reference>
<comment type="caution">
    <text evidence="2">The sequence shown here is derived from an EMBL/GenBank/DDBJ whole genome shotgun (WGS) entry which is preliminary data.</text>
</comment>
<organism evidence="2 3">
    <name type="scientific">Evansella vedderi</name>
    <dbReference type="NCBI Taxonomy" id="38282"/>
    <lineage>
        <taxon>Bacteria</taxon>
        <taxon>Bacillati</taxon>
        <taxon>Bacillota</taxon>
        <taxon>Bacilli</taxon>
        <taxon>Bacillales</taxon>
        <taxon>Bacillaceae</taxon>
        <taxon>Evansella</taxon>
    </lineage>
</organism>
<protein>
    <submittedName>
        <fullName evidence="2">Cation transport ATPase</fullName>
    </submittedName>
</protein>
<keyword evidence="1" id="KW-0812">Transmembrane</keyword>
<dbReference type="Proteomes" id="UP001230005">
    <property type="component" value="Unassembled WGS sequence"/>
</dbReference>
<sequence length="150" mass="17486">MKDFWGNVGIYLYLLGLIIATISGIIIMISMFFDSQILIFSWYSVLLFATGTFLWIIPVQIINGLKLIPIQRRMKRILFPYILTIIQISAFVLYVIGLNNLIKGLTFTNFGLIAFVIVILLYTKLLKDKIARYNEEFLRRQQENELDKVK</sequence>
<proteinExistence type="predicted"/>
<evidence type="ECO:0000313" key="3">
    <source>
        <dbReference type="Proteomes" id="UP001230005"/>
    </source>
</evidence>
<evidence type="ECO:0000313" key="2">
    <source>
        <dbReference type="EMBL" id="MDQ0254049.1"/>
    </source>
</evidence>
<keyword evidence="1" id="KW-1133">Transmembrane helix</keyword>
<dbReference type="RefSeq" id="WP_307323458.1">
    <property type="nucleotide sequence ID" value="NZ_JAUSUG010000004.1"/>
</dbReference>
<feature type="transmembrane region" description="Helical" evidence="1">
    <location>
        <begin position="12"/>
        <end position="33"/>
    </location>
</feature>